<dbReference type="GO" id="GO:0007399">
    <property type="term" value="P:nervous system development"/>
    <property type="evidence" value="ECO:0007669"/>
    <property type="project" value="TreeGrafter"/>
</dbReference>
<dbReference type="PANTHER" id="PTHR12607">
    <property type="entry name" value="ADENOMATOUS POLYPOSIS COLI PROTEIN FAMILY"/>
    <property type="match status" value="1"/>
</dbReference>
<dbReference type="InterPro" id="IPR036149">
    <property type="entry name" value="APC_N_sf"/>
</dbReference>
<dbReference type="GO" id="GO:0008013">
    <property type="term" value="F:beta-catenin binding"/>
    <property type="evidence" value="ECO:0007669"/>
    <property type="project" value="InterPro"/>
</dbReference>
<accession>A0AAW1C3Y1</accession>
<comment type="caution">
    <text evidence="5">The sequence shown here is derived from an EMBL/GenBank/DDBJ whole genome shotgun (WGS) entry which is preliminary data.</text>
</comment>
<dbReference type="GO" id="GO:0016342">
    <property type="term" value="C:catenin complex"/>
    <property type="evidence" value="ECO:0007669"/>
    <property type="project" value="TreeGrafter"/>
</dbReference>
<feature type="coiled-coil region" evidence="2">
    <location>
        <begin position="13"/>
        <end position="47"/>
    </location>
</feature>
<dbReference type="GO" id="GO:0007389">
    <property type="term" value="P:pattern specification process"/>
    <property type="evidence" value="ECO:0007669"/>
    <property type="project" value="TreeGrafter"/>
</dbReference>
<evidence type="ECO:0000256" key="2">
    <source>
        <dbReference type="SAM" id="Coils"/>
    </source>
</evidence>
<dbReference type="FunFam" id="1.10.287.450:FF:000002">
    <property type="entry name" value="adenomatous polyposis coli protein 2"/>
    <property type="match status" value="1"/>
</dbReference>
<dbReference type="GO" id="GO:0030877">
    <property type="term" value="C:beta-catenin destruction complex"/>
    <property type="evidence" value="ECO:0007669"/>
    <property type="project" value="TreeGrafter"/>
</dbReference>
<dbReference type="InterPro" id="IPR026831">
    <property type="entry name" value="APC_dom"/>
</dbReference>
<dbReference type="FunFam" id="1.20.5.10:FF:000003">
    <property type="entry name" value="Adenomatous polyposis coli protein 2"/>
    <property type="match status" value="1"/>
</dbReference>
<feature type="region of interest" description="Disordered" evidence="3">
    <location>
        <begin position="105"/>
        <end position="127"/>
    </location>
</feature>
<dbReference type="InterPro" id="IPR032038">
    <property type="entry name" value="APC_N"/>
</dbReference>
<evidence type="ECO:0000256" key="3">
    <source>
        <dbReference type="SAM" id="MobiDB-lite"/>
    </source>
</evidence>
<dbReference type="Proteomes" id="UP001474421">
    <property type="component" value="Unassembled WGS sequence"/>
</dbReference>
<dbReference type="SUPFAM" id="SSF58050">
    <property type="entry name" value="N-terminal coiled coil domain from apc"/>
    <property type="match status" value="1"/>
</dbReference>
<keyword evidence="2" id="KW-0175">Coiled coil</keyword>
<keyword evidence="1" id="KW-0493">Microtubule</keyword>
<feature type="compositionally biased region" description="Basic and acidic residues" evidence="3">
    <location>
        <begin position="323"/>
        <end position="346"/>
    </location>
</feature>
<feature type="compositionally biased region" description="Basic residues" evidence="3">
    <location>
        <begin position="286"/>
        <end position="295"/>
    </location>
</feature>
<dbReference type="GO" id="GO:0016477">
    <property type="term" value="P:cell migration"/>
    <property type="evidence" value="ECO:0007669"/>
    <property type="project" value="TreeGrafter"/>
</dbReference>
<dbReference type="GO" id="GO:0005881">
    <property type="term" value="C:cytoplasmic microtubule"/>
    <property type="evidence" value="ECO:0007669"/>
    <property type="project" value="TreeGrafter"/>
</dbReference>
<dbReference type="Pfam" id="PF16689">
    <property type="entry name" value="APC_N_CC"/>
    <property type="match status" value="1"/>
</dbReference>
<dbReference type="GO" id="GO:0001708">
    <property type="term" value="P:cell fate specification"/>
    <property type="evidence" value="ECO:0007669"/>
    <property type="project" value="TreeGrafter"/>
</dbReference>
<name>A0AAW1C3Y1_CROAD</name>
<evidence type="ECO:0000313" key="5">
    <source>
        <dbReference type="EMBL" id="KAK9409074.1"/>
    </source>
</evidence>
<evidence type="ECO:0000259" key="4">
    <source>
        <dbReference type="Pfam" id="PF16689"/>
    </source>
</evidence>
<feature type="compositionally biased region" description="Basic residues" evidence="3">
    <location>
        <begin position="220"/>
        <end position="233"/>
    </location>
</feature>
<proteinExistence type="predicted"/>
<dbReference type="Gene3D" id="1.20.5.10">
    <property type="match status" value="1"/>
</dbReference>
<feature type="compositionally biased region" description="Basic and acidic residues" evidence="3">
    <location>
        <begin position="267"/>
        <end position="285"/>
    </location>
</feature>
<feature type="compositionally biased region" description="Gly residues" evidence="3">
    <location>
        <begin position="234"/>
        <end position="243"/>
    </location>
</feature>
<dbReference type="GO" id="GO:0008017">
    <property type="term" value="F:microtubule binding"/>
    <property type="evidence" value="ECO:0007669"/>
    <property type="project" value="TreeGrafter"/>
</dbReference>
<feature type="domain" description="Adenomatous polyposis coli N-terminal dimerisation" evidence="4">
    <location>
        <begin position="11"/>
        <end position="62"/>
    </location>
</feature>
<dbReference type="GO" id="GO:0007026">
    <property type="term" value="P:negative regulation of microtubule depolymerization"/>
    <property type="evidence" value="ECO:0007669"/>
    <property type="project" value="TreeGrafter"/>
</dbReference>
<feature type="region of interest" description="Disordered" evidence="3">
    <location>
        <begin position="212"/>
        <end position="392"/>
    </location>
</feature>
<feature type="compositionally biased region" description="Basic and acidic residues" evidence="3">
    <location>
        <begin position="296"/>
        <end position="307"/>
    </location>
</feature>
<dbReference type="GO" id="GO:0045295">
    <property type="term" value="F:gamma-catenin binding"/>
    <property type="evidence" value="ECO:0007669"/>
    <property type="project" value="TreeGrafter"/>
</dbReference>
<protein>
    <submittedName>
        <fullName evidence="5">Adenomatous polyposis coli protein 2</fullName>
    </submittedName>
</protein>
<sequence length="392" mass="44081">MEELKMSGSIASYDQLVKQVEALKKENTHLRQELEDNSNHLSKLENETSDMKVVLKHLQGKLEQEAKVMVSSGQMEVLDQLKALQMDISSLYNLKFRPPALLPEPVCQDHSPEQSLSHPAPLQRKDSMGDLGRATIRLLEELDKERCFLLSEIEKEEKEKLWYYTQLQSLSKRLDDLPHVETFSMQMDLIRQQLEFEAQHIRTLMEERFGTTDEMVQRAQVRRRSSRSRRRRGGGGGGGGGVQEGKRSSRRGRGGAGGGEAGGEEEKEGRGSRRGRGGEGEQEGKRRSRRRGSRRGRGEGGKGEQERKRRGGGAGGEEEEQEEGKQEGRRGGGAGGKEEEQEGKQEGKRRRREGGRGETGEEEEEGRGSRRGRGGRGGGRERSRSRMLHFSF</sequence>
<dbReference type="AlphaFoldDB" id="A0AAW1C3Y1"/>
<dbReference type="GO" id="GO:0090090">
    <property type="term" value="P:negative regulation of canonical Wnt signaling pathway"/>
    <property type="evidence" value="ECO:0007669"/>
    <property type="project" value="TreeGrafter"/>
</dbReference>
<dbReference type="SUPFAM" id="SSF82931">
    <property type="entry name" value="Tumor suppressor gene product Apc"/>
    <property type="match status" value="1"/>
</dbReference>
<evidence type="ECO:0000313" key="6">
    <source>
        <dbReference type="Proteomes" id="UP001474421"/>
    </source>
</evidence>
<dbReference type="Pfam" id="PF11414">
    <property type="entry name" value="Suppressor_APC"/>
    <property type="match status" value="1"/>
</dbReference>
<evidence type="ECO:0000256" key="1">
    <source>
        <dbReference type="ARBA" id="ARBA00022701"/>
    </source>
</evidence>
<organism evidence="5 6">
    <name type="scientific">Crotalus adamanteus</name>
    <name type="common">Eastern diamondback rattlesnake</name>
    <dbReference type="NCBI Taxonomy" id="8729"/>
    <lineage>
        <taxon>Eukaryota</taxon>
        <taxon>Metazoa</taxon>
        <taxon>Chordata</taxon>
        <taxon>Craniata</taxon>
        <taxon>Vertebrata</taxon>
        <taxon>Euteleostomi</taxon>
        <taxon>Lepidosauria</taxon>
        <taxon>Squamata</taxon>
        <taxon>Bifurcata</taxon>
        <taxon>Unidentata</taxon>
        <taxon>Episquamata</taxon>
        <taxon>Toxicofera</taxon>
        <taxon>Serpentes</taxon>
        <taxon>Colubroidea</taxon>
        <taxon>Viperidae</taxon>
        <taxon>Crotalinae</taxon>
        <taxon>Crotalus</taxon>
    </lineage>
</organism>
<dbReference type="Gene3D" id="1.10.287.450">
    <property type="entry name" value="Helix hairpin bin"/>
    <property type="match status" value="1"/>
</dbReference>
<dbReference type="PANTHER" id="PTHR12607:SF3">
    <property type="entry name" value="ADENOMATOUS POLYPOSIS COLI PROTEIN 2"/>
    <property type="match status" value="1"/>
</dbReference>
<dbReference type="EMBL" id="JAOTOJ010000001">
    <property type="protein sequence ID" value="KAK9409074.1"/>
    <property type="molecule type" value="Genomic_DNA"/>
</dbReference>
<keyword evidence="6" id="KW-1185">Reference proteome</keyword>
<reference evidence="5 6" key="1">
    <citation type="journal article" date="2024" name="Proc. Natl. Acad. Sci. U.S.A.">
        <title>The genetic regulatory architecture and epigenomic basis for age-related changes in rattlesnake venom.</title>
        <authorList>
            <person name="Hogan M.P."/>
            <person name="Holding M.L."/>
            <person name="Nystrom G.S."/>
            <person name="Colston T.J."/>
            <person name="Bartlett D.A."/>
            <person name="Mason A.J."/>
            <person name="Ellsworth S.A."/>
            <person name="Rautsaw R.M."/>
            <person name="Lawrence K.C."/>
            <person name="Strickland J.L."/>
            <person name="He B."/>
            <person name="Fraser P."/>
            <person name="Margres M.J."/>
            <person name="Gilbert D.M."/>
            <person name="Gibbs H.L."/>
            <person name="Parkinson C.L."/>
            <person name="Rokyta D.R."/>
        </authorList>
    </citation>
    <scope>NUCLEOTIDE SEQUENCE [LARGE SCALE GENOMIC DNA]</scope>
    <source>
        <strain evidence="5">DRR0105</strain>
    </source>
</reference>
<gene>
    <name evidence="5" type="ORF">NXF25_000249</name>
</gene>
<dbReference type="InterPro" id="IPR026818">
    <property type="entry name" value="Apc_fam"/>
</dbReference>